<feature type="transmembrane region" description="Helical" evidence="7">
    <location>
        <begin position="301"/>
        <end position="323"/>
    </location>
</feature>
<dbReference type="SUPFAM" id="SSF103473">
    <property type="entry name" value="MFS general substrate transporter"/>
    <property type="match status" value="1"/>
</dbReference>
<evidence type="ECO:0000256" key="2">
    <source>
        <dbReference type="ARBA" id="ARBA00022448"/>
    </source>
</evidence>
<feature type="transmembrane region" description="Helical" evidence="7">
    <location>
        <begin position="242"/>
        <end position="263"/>
    </location>
</feature>
<dbReference type="Proteomes" id="UP000186168">
    <property type="component" value="Unassembled WGS sequence"/>
</dbReference>
<evidence type="ECO:0000256" key="7">
    <source>
        <dbReference type="SAM" id="Phobius"/>
    </source>
</evidence>
<dbReference type="Pfam" id="PF07690">
    <property type="entry name" value="MFS_1"/>
    <property type="match status" value="1"/>
</dbReference>
<keyword evidence="2" id="KW-0813">Transport</keyword>
<dbReference type="InterPro" id="IPR036259">
    <property type="entry name" value="MFS_trans_sf"/>
</dbReference>
<dbReference type="PANTHER" id="PTHR23517">
    <property type="entry name" value="RESISTANCE PROTEIN MDTM, PUTATIVE-RELATED-RELATED"/>
    <property type="match status" value="1"/>
</dbReference>
<keyword evidence="6 7" id="KW-0472">Membrane</keyword>
<name>A0A1R1SA29_9ACTN</name>
<comment type="subcellular location">
    <subcellularLocation>
        <location evidence="1">Cell membrane</location>
        <topology evidence="1">Multi-pass membrane protein</topology>
    </subcellularLocation>
</comment>
<comment type="caution">
    <text evidence="8">The sequence shown here is derived from an EMBL/GenBank/DDBJ whole genome shotgun (WGS) entry which is preliminary data.</text>
</comment>
<feature type="transmembrane region" description="Helical" evidence="7">
    <location>
        <begin position="15"/>
        <end position="36"/>
    </location>
</feature>
<feature type="transmembrane region" description="Helical" evidence="7">
    <location>
        <begin position="76"/>
        <end position="96"/>
    </location>
</feature>
<sequence length="341" mass="34525">MTKAPGLPDGPMRSLYAATLVLAVGRGGWYSCLAVFATRSLGLTSAQFGVCLTAAGVVALVAGGFIGFAADRIGPRRTLIGLVLVQGVASVAYAVARQPWAFALVSCFALTAERTVPAVRIALVAGLTSGETRLRRLSSLRVAGSGGTAVGAALGAGVLYLDREPAYVALLGLYGVAAVASAATLRGVPSVPGLTEEAAGRRALVVRDRPFLLITLLSGVLALNWGMLGSGVPLWIAARTGAPVWTIGLIMVLNTVAIVLFQGRASRGSATVAGAARAAAWCSVPLALSCVLFAATHHRSGPAAVALLLAATVVHAVGELLFVASSWGLAVGLTPQEAHGE</sequence>
<dbReference type="InterPro" id="IPR050171">
    <property type="entry name" value="MFS_Transporters"/>
</dbReference>
<reference evidence="8 9" key="1">
    <citation type="submission" date="2013-05" db="EMBL/GenBank/DDBJ databases">
        <title>Genome sequence of Streptomyces sparsogenes DSM 40356.</title>
        <authorList>
            <person name="Coyne S."/>
            <person name="Seebeck F.P."/>
        </authorList>
    </citation>
    <scope>NUCLEOTIDE SEQUENCE [LARGE SCALE GENOMIC DNA]</scope>
    <source>
        <strain evidence="8 9">DSM 40356</strain>
    </source>
</reference>
<dbReference type="RefSeq" id="WP_076971856.1">
    <property type="nucleotide sequence ID" value="NZ_ASQP01000418.1"/>
</dbReference>
<accession>A0A1R1SA29</accession>
<evidence type="ECO:0000256" key="6">
    <source>
        <dbReference type="ARBA" id="ARBA00023136"/>
    </source>
</evidence>
<dbReference type="GO" id="GO:0005886">
    <property type="term" value="C:plasma membrane"/>
    <property type="evidence" value="ECO:0007669"/>
    <property type="project" value="UniProtKB-SubCell"/>
</dbReference>
<feature type="transmembrane region" description="Helical" evidence="7">
    <location>
        <begin position="275"/>
        <end position="295"/>
    </location>
</feature>
<feature type="transmembrane region" description="Helical" evidence="7">
    <location>
        <begin position="167"/>
        <end position="185"/>
    </location>
</feature>
<evidence type="ECO:0000256" key="3">
    <source>
        <dbReference type="ARBA" id="ARBA00022475"/>
    </source>
</evidence>
<dbReference type="InterPro" id="IPR011701">
    <property type="entry name" value="MFS"/>
</dbReference>
<feature type="transmembrane region" description="Helical" evidence="7">
    <location>
        <begin position="142"/>
        <end position="161"/>
    </location>
</feature>
<gene>
    <name evidence="8" type="ORF">SPAR_33186</name>
</gene>
<feature type="transmembrane region" description="Helical" evidence="7">
    <location>
        <begin position="211"/>
        <end position="236"/>
    </location>
</feature>
<dbReference type="PANTHER" id="PTHR23517:SF2">
    <property type="entry name" value="MULTIDRUG RESISTANCE PROTEIN MDTH"/>
    <property type="match status" value="1"/>
</dbReference>
<keyword evidence="4 7" id="KW-0812">Transmembrane</keyword>
<keyword evidence="5 7" id="KW-1133">Transmembrane helix</keyword>
<feature type="transmembrane region" description="Helical" evidence="7">
    <location>
        <begin position="48"/>
        <end position="70"/>
    </location>
</feature>
<evidence type="ECO:0000256" key="4">
    <source>
        <dbReference type="ARBA" id="ARBA00022692"/>
    </source>
</evidence>
<feature type="non-terminal residue" evidence="8">
    <location>
        <position position="341"/>
    </location>
</feature>
<keyword evidence="9" id="KW-1185">Reference proteome</keyword>
<evidence type="ECO:0000256" key="5">
    <source>
        <dbReference type="ARBA" id="ARBA00022989"/>
    </source>
</evidence>
<organism evidence="8 9">
    <name type="scientific">Streptomyces sparsogenes DSM 40356</name>
    <dbReference type="NCBI Taxonomy" id="1331668"/>
    <lineage>
        <taxon>Bacteria</taxon>
        <taxon>Bacillati</taxon>
        <taxon>Actinomycetota</taxon>
        <taxon>Actinomycetes</taxon>
        <taxon>Kitasatosporales</taxon>
        <taxon>Streptomycetaceae</taxon>
        <taxon>Streptomyces</taxon>
    </lineage>
</organism>
<dbReference type="EMBL" id="ASQP01000418">
    <property type="protein sequence ID" value="OMI35080.1"/>
    <property type="molecule type" value="Genomic_DNA"/>
</dbReference>
<evidence type="ECO:0000313" key="9">
    <source>
        <dbReference type="Proteomes" id="UP000186168"/>
    </source>
</evidence>
<protein>
    <submittedName>
        <fullName evidence="8">Major facilitator superfamily protein</fullName>
    </submittedName>
</protein>
<keyword evidence="3" id="KW-1003">Cell membrane</keyword>
<dbReference type="Gene3D" id="1.20.1250.20">
    <property type="entry name" value="MFS general substrate transporter like domains"/>
    <property type="match status" value="1"/>
</dbReference>
<dbReference type="AlphaFoldDB" id="A0A1R1SA29"/>
<evidence type="ECO:0000313" key="8">
    <source>
        <dbReference type="EMBL" id="OMI35080.1"/>
    </source>
</evidence>
<evidence type="ECO:0000256" key="1">
    <source>
        <dbReference type="ARBA" id="ARBA00004651"/>
    </source>
</evidence>
<dbReference type="GO" id="GO:0022857">
    <property type="term" value="F:transmembrane transporter activity"/>
    <property type="evidence" value="ECO:0007669"/>
    <property type="project" value="InterPro"/>
</dbReference>
<proteinExistence type="predicted"/>